<proteinExistence type="predicted"/>
<protein>
    <submittedName>
        <fullName evidence="2">Zinc finger BED domain-containing protein 5</fullName>
    </submittedName>
</protein>
<gene>
    <name evidence="2" type="primary">ZBED5_126</name>
    <name evidence="2" type="ORF">TNCT_603611</name>
</gene>
<evidence type="ECO:0000259" key="1">
    <source>
        <dbReference type="Pfam" id="PF05699"/>
    </source>
</evidence>
<dbReference type="GO" id="GO:0046983">
    <property type="term" value="F:protein dimerization activity"/>
    <property type="evidence" value="ECO:0007669"/>
    <property type="project" value="InterPro"/>
</dbReference>
<reference evidence="2" key="1">
    <citation type="submission" date="2020-07" db="EMBL/GenBank/DDBJ databases">
        <title>Multicomponent nature underlies the extraordinary mechanical properties of spider dragline silk.</title>
        <authorList>
            <person name="Kono N."/>
            <person name="Nakamura H."/>
            <person name="Mori M."/>
            <person name="Yoshida Y."/>
            <person name="Ohtoshi R."/>
            <person name="Malay A.D."/>
            <person name="Moran D.A.P."/>
            <person name="Tomita M."/>
            <person name="Numata K."/>
            <person name="Arakawa K."/>
        </authorList>
    </citation>
    <scope>NUCLEOTIDE SEQUENCE</scope>
</reference>
<dbReference type="PANTHER" id="PTHR45913">
    <property type="entry name" value="EPM2A-INTERACTING PROTEIN 1"/>
    <property type="match status" value="1"/>
</dbReference>
<keyword evidence="3" id="KW-1185">Reference proteome</keyword>
<dbReference type="InterPro" id="IPR008906">
    <property type="entry name" value="HATC_C_dom"/>
</dbReference>
<evidence type="ECO:0000313" key="2">
    <source>
        <dbReference type="EMBL" id="GFQ80650.1"/>
    </source>
</evidence>
<dbReference type="Proteomes" id="UP000887116">
    <property type="component" value="Unassembled WGS sequence"/>
</dbReference>
<sequence>MDYENLIELSSDTQLEAKFRKFSLIIFWSDVFDEYPNLVKQAIRIVLPFATTYLCEAGFSKYVATKIKYRNKLDAASDMRVQLLNLTPNFKRIFESKKQVCSSH</sequence>
<accession>A0A8X6FHC5</accession>
<dbReference type="PANTHER" id="PTHR45913:SF19">
    <property type="entry name" value="LOW QUALITY PROTEIN: ZINC FINGER BED DOMAIN-CONTAINING PROTEIN 5-LIKE"/>
    <property type="match status" value="1"/>
</dbReference>
<name>A0A8X6FHC5_TRICU</name>
<dbReference type="EMBL" id="BMAO01012331">
    <property type="protein sequence ID" value="GFQ80650.1"/>
    <property type="molecule type" value="Genomic_DNA"/>
</dbReference>
<dbReference type="Pfam" id="PF05699">
    <property type="entry name" value="Dimer_Tnp_hAT"/>
    <property type="match status" value="1"/>
</dbReference>
<dbReference type="AlphaFoldDB" id="A0A8X6FHC5"/>
<feature type="domain" description="HAT C-terminal dimerisation" evidence="1">
    <location>
        <begin position="17"/>
        <end position="78"/>
    </location>
</feature>
<comment type="caution">
    <text evidence="2">The sequence shown here is derived from an EMBL/GenBank/DDBJ whole genome shotgun (WGS) entry which is preliminary data.</text>
</comment>
<organism evidence="2 3">
    <name type="scientific">Trichonephila clavata</name>
    <name type="common">Joro spider</name>
    <name type="synonym">Nephila clavata</name>
    <dbReference type="NCBI Taxonomy" id="2740835"/>
    <lineage>
        <taxon>Eukaryota</taxon>
        <taxon>Metazoa</taxon>
        <taxon>Ecdysozoa</taxon>
        <taxon>Arthropoda</taxon>
        <taxon>Chelicerata</taxon>
        <taxon>Arachnida</taxon>
        <taxon>Araneae</taxon>
        <taxon>Araneomorphae</taxon>
        <taxon>Entelegynae</taxon>
        <taxon>Araneoidea</taxon>
        <taxon>Nephilidae</taxon>
        <taxon>Trichonephila</taxon>
    </lineage>
</organism>
<dbReference type="OrthoDB" id="6417410at2759"/>
<evidence type="ECO:0000313" key="3">
    <source>
        <dbReference type="Proteomes" id="UP000887116"/>
    </source>
</evidence>